<dbReference type="SUPFAM" id="SSF53597">
    <property type="entry name" value="Dihydrofolate reductase-like"/>
    <property type="match status" value="1"/>
</dbReference>
<dbReference type="Proteomes" id="UP001597468">
    <property type="component" value="Unassembled WGS sequence"/>
</dbReference>
<evidence type="ECO:0000259" key="13">
    <source>
        <dbReference type="PROSITE" id="PS51747"/>
    </source>
</evidence>
<organism evidence="14 15">
    <name type="scientific">Salinimicrobium flavum</name>
    <dbReference type="NCBI Taxonomy" id="1737065"/>
    <lineage>
        <taxon>Bacteria</taxon>
        <taxon>Pseudomonadati</taxon>
        <taxon>Bacteroidota</taxon>
        <taxon>Flavobacteriia</taxon>
        <taxon>Flavobacteriales</taxon>
        <taxon>Flavobacteriaceae</taxon>
        <taxon>Salinimicrobium</taxon>
    </lineage>
</organism>
<dbReference type="Pfam" id="PF00383">
    <property type="entry name" value="dCMP_cyt_deam_1"/>
    <property type="match status" value="1"/>
</dbReference>
<comment type="caution">
    <text evidence="14">The sequence shown here is derived from an EMBL/GenBank/DDBJ whole genome shotgun (WGS) entry which is preliminary data.</text>
</comment>
<dbReference type="InterPro" id="IPR002734">
    <property type="entry name" value="RibDG_C"/>
</dbReference>
<evidence type="ECO:0000256" key="5">
    <source>
        <dbReference type="ARBA" id="ARBA00007417"/>
    </source>
</evidence>
<comment type="pathway">
    <text evidence="2 12">Cofactor biosynthesis; riboflavin biosynthesis; 5-amino-6-(D-ribitylamino)uracil from GTP: step 2/4.</text>
</comment>
<comment type="similarity">
    <text evidence="5 12">In the C-terminal section; belongs to the HTP reductase family.</text>
</comment>
<feature type="domain" description="CMP/dCMP-type deaminase" evidence="13">
    <location>
        <begin position="2"/>
        <end position="126"/>
    </location>
</feature>
<comment type="function">
    <text evidence="1 12">Converts 2,5-diamino-6-(ribosylamino)-4(3h)-pyrimidinone 5'-phosphate into 5-amino-6-(ribosylamino)-2,4(1h,3h)-pyrimidinedione 5'-phosphate.</text>
</comment>
<gene>
    <name evidence="14" type="primary">ribD</name>
    <name evidence="14" type="ORF">ACFSTG_14660</name>
</gene>
<protein>
    <recommendedName>
        <fullName evidence="12">Riboflavin biosynthesis protein RibD</fullName>
    </recommendedName>
    <domain>
        <recommendedName>
            <fullName evidence="12">Diaminohydroxyphosphoribosylaminopyrimidine deaminase</fullName>
            <shortName evidence="12">DRAP deaminase</shortName>
            <ecNumber evidence="12">3.5.4.26</ecNumber>
        </recommendedName>
        <alternativeName>
            <fullName evidence="12">Riboflavin-specific deaminase</fullName>
        </alternativeName>
    </domain>
    <domain>
        <recommendedName>
            <fullName evidence="12">5-amino-6-(5-phosphoribosylamino)uracil reductase</fullName>
            <ecNumber evidence="12">1.1.1.193</ecNumber>
        </recommendedName>
        <alternativeName>
            <fullName evidence="12">HTP reductase</fullName>
        </alternativeName>
    </domain>
</protein>
<sequence length="353" mass="39806">MKIHEKYINRCIQLAQNGLGRTYPNPVVGSVIVHKDRIIGEGWHRKAGEPHAEVNAVNSVKDKSLLKTSVIYVSLEPCSHYGKTPPCSNLIIDSGIKKVVIGTVDPFSEVSGKGIKKLFDAGCEVIVGVREAACRDLNKRFFTFHTKNRPYVILKWAESADRFLSPVPQSITNDEEKRLPVWISTNYSKQLVHKWRSEEQAILVGTNTAVADNPKLNTRLWAGNDPVRVVLDRQLRIPKDSHLFDDSIKTLILSENSSERRSSENVIFETVDFSRELPVQICEILYKHEIQSVIIEGGRQTLQAFIDANCWDEARVFTGKVHFKEGTKAPDLSGRLLSQEIISSDILKIYSND</sequence>
<evidence type="ECO:0000313" key="15">
    <source>
        <dbReference type="Proteomes" id="UP001597468"/>
    </source>
</evidence>
<keyword evidence="10 12" id="KW-0560">Oxidoreductase</keyword>
<dbReference type="EC" id="3.5.4.26" evidence="12"/>
<dbReference type="InterPro" id="IPR002125">
    <property type="entry name" value="CMP_dCMP_dom"/>
</dbReference>
<dbReference type="InterPro" id="IPR016192">
    <property type="entry name" value="APOBEC/CMP_deaminase_Zn-bd"/>
</dbReference>
<dbReference type="EC" id="1.1.1.193" evidence="12"/>
<keyword evidence="6 12" id="KW-0686">Riboflavin biosynthesis</keyword>
<comment type="cofactor">
    <cofactor evidence="12">
        <name>Zn(2+)</name>
        <dbReference type="ChEBI" id="CHEBI:29105"/>
    </cofactor>
    <text evidence="12">Binds 1 zinc ion.</text>
</comment>
<dbReference type="GO" id="GO:0008703">
    <property type="term" value="F:5-amino-6-(5-phosphoribosylamino)uracil reductase activity"/>
    <property type="evidence" value="ECO:0007669"/>
    <property type="project" value="UniProtKB-EC"/>
</dbReference>
<dbReference type="Gene3D" id="3.40.140.10">
    <property type="entry name" value="Cytidine Deaminase, domain 2"/>
    <property type="match status" value="1"/>
</dbReference>
<dbReference type="InterPro" id="IPR004794">
    <property type="entry name" value="Eubact_RibD"/>
</dbReference>
<evidence type="ECO:0000256" key="6">
    <source>
        <dbReference type="ARBA" id="ARBA00022619"/>
    </source>
</evidence>
<evidence type="ECO:0000256" key="3">
    <source>
        <dbReference type="ARBA" id="ARBA00004910"/>
    </source>
</evidence>
<dbReference type="CDD" id="cd01284">
    <property type="entry name" value="Riboflavin_deaminase-reductase"/>
    <property type="match status" value="1"/>
</dbReference>
<dbReference type="EMBL" id="JBHULT010000013">
    <property type="protein sequence ID" value="MFD2519147.1"/>
    <property type="molecule type" value="Genomic_DNA"/>
</dbReference>
<keyword evidence="9 12" id="KW-0521">NADP</keyword>
<name>A0ABW5J1Y2_9FLAO</name>
<evidence type="ECO:0000256" key="10">
    <source>
        <dbReference type="ARBA" id="ARBA00023002"/>
    </source>
</evidence>
<dbReference type="NCBIfam" id="TIGR00326">
    <property type="entry name" value="eubact_ribD"/>
    <property type="match status" value="1"/>
</dbReference>
<dbReference type="Pfam" id="PF01872">
    <property type="entry name" value="RibD_C"/>
    <property type="match status" value="1"/>
</dbReference>
<evidence type="ECO:0000256" key="9">
    <source>
        <dbReference type="ARBA" id="ARBA00022857"/>
    </source>
</evidence>
<dbReference type="InterPro" id="IPR016193">
    <property type="entry name" value="Cytidine_deaminase-like"/>
</dbReference>
<keyword evidence="7 12" id="KW-0479">Metal-binding</keyword>
<evidence type="ECO:0000256" key="2">
    <source>
        <dbReference type="ARBA" id="ARBA00004882"/>
    </source>
</evidence>
<dbReference type="Gene3D" id="3.40.430.10">
    <property type="entry name" value="Dihydrofolate Reductase, subunit A"/>
    <property type="match status" value="1"/>
</dbReference>
<evidence type="ECO:0000256" key="8">
    <source>
        <dbReference type="ARBA" id="ARBA00022833"/>
    </source>
</evidence>
<keyword evidence="15" id="KW-1185">Reference proteome</keyword>
<dbReference type="InterPro" id="IPR024072">
    <property type="entry name" value="DHFR-like_dom_sf"/>
</dbReference>
<keyword evidence="8 12" id="KW-0862">Zinc</keyword>
<proteinExistence type="inferred from homology"/>
<dbReference type="PIRSF" id="PIRSF006769">
    <property type="entry name" value="RibD"/>
    <property type="match status" value="1"/>
</dbReference>
<keyword evidence="12 14" id="KW-0378">Hydrolase</keyword>
<dbReference type="RefSeq" id="WP_380754846.1">
    <property type="nucleotide sequence ID" value="NZ_JBHULT010000013.1"/>
</dbReference>
<comment type="catalytic activity">
    <reaction evidence="12">
        <text>5-amino-6-(5-phospho-D-ribitylamino)uracil + NADP(+) = 5-amino-6-(5-phospho-D-ribosylamino)uracil + NADPH + H(+)</text>
        <dbReference type="Rhea" id="RHEA:17845"/>
        <dbReference type="ChEBI" id="CHEBI:15378"/>
        <dbReference type="ChEBI" id="CHEBI:57783"/>
        <dbReference type="ChEBI" id="CHEBI:58349"/>
        <dbReference type="ChEBI" id="CHEBI:58421"/>
        <dbReference type="ChEBI" id="CHEBI:58453"/>
        <dbReference type="EC" id="1.1.1.193"/>
    </reaction>
</comment>
<comment type="pathway">
    <text evidence="3 12">Cofactor biosynthesis; riboflavin biosynthesis; 5-amino-6-(D-ribitylamino)uracil from GTP: step 3/4.</text>
</comment>
<dbReference type="SUPFAM" id="SSF53927">
    <property type="entry name" value="Cytidine deaminase-like"/>
    <property type="match status" value="1"/>
</dbReference>
<dbReference type="PROSITE" id="PS51747">
    <property type="entry name" value="CYT_DCMP_DEAMINASES_2"/>
    <property type="match status" value="1"/>
</dbReference>
<keyword evidence="11" id="KW-0511">Multifunctional enzyme</keyword>
<dbReference type="PROSITE" id="PS00903">
    <property type="entry name" value="CYT_DCMP_DEAMINASES_1"/>
    <property type="match status" value="1"/>
</dbReference>
<dbReference type="InterPro" id="IPR050765">
    <property type="entry name" value="Riboflavin_Biosynth_HTPR"/>
</dbReference>
<reference evidence="15" key="1">
    <citation type="journal article" date="2019" name="Int. J. Syst. Evol. Microbiol.">
        <title>The Global Catalogue of Microorganisms (GCM) 10K type strain sequencing project: providing services to taxonomists for standard genome sequencing and annotation.</title>
        <authorList>
            <consortium name="The Broad Institute Genomics Platform"/>
            <consortium name="The Broad Institute Genome Sequencing Center for Infectious Disease"/>
            <person name="Wu L."/>
            <person name="Ma J."/>
        </authorList>
    </citation>
    <scope>NUCLEOTIDE SEQUENCE [LARGE SCALE GENOMIC DNA]</scope>
    <source>
        <strain evidence="15">KCTC 42585</strain>
    </source>
</reference>
<dbReference type="GO" id="GO:0008835">
    <property type="term" value="F:diaminohydroxyphosphoribosylaminopyrimidine deaminase activity"/>
    <property type="evidence" value="ECO:0007669"/>
    <property type="project" value="UniProtKB-EC"/>
</dbReference>
<comment type="similarity">
    <text evidence="4 12">In the N-terminal section; belongs to the cytidine and deoxycytidylate deaminase family.</text>
</comment>
<evidence type="ECO:0000256" key="7">
    <source>
        <dbReference type="ARBA" id="ARBA00022723"/>
    </source>
</evidence>
<dbReference type="PANTHER" id="PTHR38011">
    <property type="entry name" value="DIHYDROFOLATE REDUCTASE FAMILY PROTEIN (AFU_ORTHOLOGUE AFUA_8G06820)"/>
    <property type="match status" value="1"/>
</dbReference>
<evidence type="ECO:0000256" key="11">
    <source>
        <dbReference type="ARBA" id="ARBA00023268"/>
    </source>
</evidence>
<comment type="catalytic activity">
    <reaction evidence="12">
        <text>2,5-diamino-6-hydroxy-4-(5-phosphoribosylamino)-pyrimidine + H2O + H(+) = 5-amino-6-(5-phospho-D-ribosylamino)uracil + NH4(+)</text>
        <dbReference type="Rhea" id="RHEA:21868"/>
        <dbReference type="ChEBI" id="CHEBI:15377"/>
        <dbReference type="ChEBI" id="CHEBI:15378"/>
        <dbReference type="ChEBI" id="CHEBI:28938"/>
        <dbReference type="ChEBI" id="CHEBI:58453"/>
        <dbReference type="ChEBI" id="CHEBI:58614"/>
        <dbReference type="EC" id="3.5.4.26"/>
    </reaction>
</comment>
<evidence type="ECO:0000313" key="14">
    <source>
        <dbReference type="EMBL" id="MFD2519147.1"/>
    </source>
</evidence>
<evidence type="ECO:0000256" key="4">
    <source>
        <dbReference type="ARBA" id="ARBA00005259"/>
    </source>
</evidence>
<accession>A0ABW5J1Y2</accession>
<dbReference type="PANTHER" id="PTHR38011:SF7">
    <property type="entry name" value="2,5-DIAMINO-6-RIBOSYLAMINO-4(3H)-PYRIMIDINONE 5'-PHOSPHATE REDUCTASE"/>
    <property type="match status" value="1"/>
</dbReference>
<evidence type="ECO:0000256" key="1">
    <source>
        <dbReference type="ARBA" id="ARBA00002151"/>
    </source>
</evidence>
<evidence type="ECO:0000256" key="12">
    <source>
        <dbReference type="PIRNR" id="PIRNR006769"/>
    </source>
</evidence>